<dbReference type="SUPFAM" id="SSF111331">
    <property type="entry name" value="NAD kinase/diacylglycerol kinase-like"/>
    <property type="match status" value="1"/>
</dbReference>
<dbReference type="Proteomes" id="UP001051844">
    <property type="component" value="Unassembled WGS sequence"/>
</dbReference>
<dbReference type="CDD" id="cd01610">
    <property type="entry name" value="PAP2_like"/>
    <property type="match status" value="1"/>
</dbReference>
<dbReference type="SMART" id="SM00046">
    <property type="entry name" value="DAGKc"/>
    <property type="match status" value="1"/>
</dbReference>
<feature type="region of interest" description="Disordered" evidence="7">
    <location>
        <begin position="78"/>
        <end position="101"/>
    </location>
</feature>
<proteinExistence type="predicted"/>
<evidence type="ECO:0000313" key="10">
    <source>
        <dbReference type="EMBL" id="GHI46231.1"/>
    </source>
</evidence>
<keyword evidence="4" id="KW-0378">Hydrolase</keyword>
<evidence type="ECO:0000256" key="6">
    <source>
        <dbReference type="ARBA" id="ARBA00023136"/>
    </source>
</evidence>
<keyword evidence="6" id="KW-0472">Membrane</keyword>
<gene>
    <name evidence="10" type="ORF">ScoT_24050</name>
</gene>
<dbReference type="InterPro" id="IPR016064">
    <property type="entry name" value="NAD/diacylglycerol_kinase_sf"/>
</dbReference>
<evidence type="ECO:0000256" key="2">
    <source>
        <dbReference type="ARBA" id="ARBA00022475"/>
    </source>
</evidence>
<evidence type="ECO:0000256" key="5">
    <source>
        <dbReference type="ARBA" id="ARBA00022989"/>
    </source>
</evidence>
<name>A0AA37BXW6_9ACTN</name>
<evidence type="ECO:0000259" key="9">
    <source>
        <dbReference type="SMART" id="SM00046"/>
    </source>
</evidence>
<keyword evidence="2" id="KW-1003">Cell membrane</keyword>
<dbReference type="Pfam" id="PF01569">
    <property type="entry name" value="PAP2"/>
    <property type="match status" value="1"/>
</dbReference>
<comment type="subcellular location">
    <subcellularLocation>
        <location evidence="1">Cell membrane</location>
        <topology evidence="1">Multi-pass membrane protein</topology>
    </subcellularLocation>
</comment>
<dbReference type="SMART" id="SM00014">
    <property type="entry name" value="acidPPc"/>
    <property type="match status" value="1"/>
</dbReference>
<reference evidence="10" key="1">
    <citation type="submission" date="2022-09" db="EMBL/GenBank/DDBJ databases">
        <title>Whole genome shotgun sequence of Streptomyces albidoflavus NBRC 12854.</title>
        <authorList>
            <person name="Komaki H."/>
            <person name="Tamura T."/>
        </authorList>
    </citation>
    <scope>NUCLEOTIDE SEQUENCE</scope>
    <source>
        <strain evidence="10">NBRC 12854</strain>
    </source>
</reference>
<dbReference type="AlphaFoldDB" id="A0AA37BXW6"/>
<dbReference type="Pfam" id="PF00781">
    <property type="entry name" value="DAGK_cat"/>
    <property type="match status" value="1"/>
</dbReference>
<dbReference type="PANTHER" id="PTHR14969:SF62">
    <property type="entry name" value="DECAPRENYLPHOSPHORYL-5-PHOSPHORIBOSE PHOSPHATASE RV3807C-RELATED"/>
    <property type="match status" value="1"/>
</dbReference>
<keyword evidence="5" id="KW-1133">Transmembrane helix</keyword>
<dbReference type="SUPFAM" id="SSF48317">
    <property type="entry name" value="Acid phosphatase/Vanadium-dependent haloperoxidase"/>
    <property type="match status" value="1"/>
</dbReference>
<evidence type="ECO:0000256" key="1">
    <source>
        <dbReference type="ARBA" id="ARBA00004651"/>
    </source>
</evidence>
<evidence type="ECO:0000256" key="4">
    <source>
        <dbReference type="ARBA" id="ARBA00022801"/>
    </source>
</evidence>
<accession>A0AA37BXW6</accession>
<evidence type="ECO:0000256" key="3">
    <source>
        <dbReference type="ARBA" id="ARBA00022692"/>
    </source>
</evidence>
<dbReference type="GO" id="GO:0005886">
    <property type="term" value="C:plasma membrane"/>
    <property type="evidence" value="ECO:0007669"/>
    <property type="project" value="UniProtKB-SubCell"/>
</dbReference>
<comment type="caution">
    <text evidence="10">The sequence shown here is derived from an EMBL/GenBank/DDBJ whole genome shotgun (WGS) entry which is preliminary data.</text>
</comment>
<keyword evidence="3" id="KW-0812">Transmembrane</keyword>
<dbReference type="InterPro" id="IPR001206">
    <property type="entry name" value="Diacylglycerol_kinase_cat_dom"/>
</dbReference>
<sequence>MALDRKLFAKVASTGGPRAERVLPCLSEAADHGKVWGMCAALLATAGDRAARRGALRGSGALAIASLLGNTLGKDLTRRRRPDLTGVPRGRRLTRLPHTTSFPSGHAASAAAFATGVTMECPRAGLVVVPLAAAVAFSRVYTGVHHPSDVLAGAALGVGAAAATCHWWPRTGPDAGEPRERHRVRVPALPGGKGLYVVVNRHSGAGVPGRQSSADRIRALLPRAEILEPGDGQELTDVLRTAARSAEREGGALGVCGGDGTVGAAAVVARARSLPLAVFAGGTHTHFAKDVGVAEFTDTVRAVRNGTAIHADLATASPRITFLNTFSLGAYPELVRLRERWEKRVGKPVASLLALLRVLPAARPFTVTADGRSQRLWLLFAGNGVYEPAGLVPLRRPLLDEGLLDIRTVSAERRLARTRLIAAAALGTLGKSRVYRVRHTRSLALTPGTDAGSIAYDGEATDAPAELTLGKGSGGIDVYSPYHARCRPSGSRMPSRSAPGRRGRSSYIAVGTEGGRGGADGIRAGRARAPLS</sequence>
<feature type="compositionally biased region" description="Low complexity" evidence="7">
    <location>
        <begin position="521"/>
        <end position="532"/>
    </location>
</feature>
<evidence type="ECO:0000259" key="8">
    <source>
        <dbReference type="SMART" id="SM00014"/>
    </source>
</evidence>
<dbReference type="GO" id="GO:0016301">
    <property type="term" value="F:kinase activity"/>
    <property type="evidence" value="ECO:0007669"/>
    <property type="project" value="InterPro"/>
</dbReference>
<evidence type="ECO:0000313" key="11">
    <source>
        <dbReference type="Proteomes" id="UP001051844"/>
    </source>
</evidence>
<dbReference type="InterPro" id="IPR017438">
    <property type="entry name" value="ATP-NAD_kinase_N"/>
</dbReference>
<protein>
    <submittedName>
        <fullName evidence="10">Phosphoesterase</fullName>
    </submittedName>
</protein>
<dbReference type="InterPro" id="IPR000326">
    <property type="entry name" value="PAP2/HPO"/>
</dbReference>
<dbReference type="GO" id="GO:0016787">
    <property type="term" value="F:hydrolase activity"/>
    <property type="evidence" value="ECO:0007669"/>
    <property type="project" value="UniProtKB-KW"/>
</dbReference>
<dbReference type="PANTHER" id="PTHR14969">
    <property type="entry name" value="SPHINGOSINE-1-PHOSPHATE PHOSPHOHYDROLASE"/>
    <property type="match status" value="1"/>
</dbReference>
<organism evidence="10 11">
    <name type="scientific">Streptomyces albidoflavus</name>
    <dbReference type="NCBI Taxonomy" id="1886"/>
    <lineage>
        <taxon>Bacteria</taxon>
        <taxon>Bacillati</taxon>
        <taxon>Actinomycetota</taxon>
        <taxon>Actinomycetes</taxon>
        <taxon>Kitasatosporales</taxon>
        <taxon>Streptomycetaceae</taxon>
        <taxon>Streptomyces</taxon>
        <taxon>Streptomyces albidoflavus group</taxon>
    </lineage>
</organism>
<feature type="domain" description="DAGKc" evidence="9">
    <location>
        <begin position="194"/>
        <end position="326"/>
    </location>
</feature>
<feature type="domain" description="Phosphatidic acid phosphatase type 2/haloperoxidase" evidence="8">
    <location>
        <begin position="56"/>
        <end position="165"/>
    </location>
</feature>
<dbReference type="InterPro" id="IPR036938">
    <property type="entry name" value="PAP2/HPO_sf"/>
</dbReference>
<evidence type="ECO:0000256" key="7">
    <source>
        <dbReference type="SAM" id="MobiDB-lite"/>
    </source>
</evidence>
<dbReference type="Gene3D" id="2.60.200.40">
    <property type="match status" value="1"/>
</dbReference>
<dbReference type="EMBL" id="BNDZ01000005">
    <property type="protein sequence ID" value="GHI46231.1"/>
    <property type="molecule type" value="Genomic_DNA"/>
</dbReference>
<dbReference type="Gene3D" id="1.20.144.10">
    <property type="entry name" value="Phosphatidic acid phosphatase type 2/haloperoxidase"/>
    <property type="match status" value="1"/>
</dbReference>
<feature type="compositionally biased region" description="Low complexity" evidence="7">
    <location>
        <begin position="487"/>
        <end position="498"/>
    </location>
</feature>
<feature type="region of interest" description="Disordered" evidence="7">
    <location>
        <begin position="486"/>
        <end position="532"/>
    </location>
</feature>
<dbReference type="Gene3D" id="3.40.50.10330">
    <property type="entry name" value="Probable inorganic polyphosphate/atp-NAD kinase, domain 1"/>
    <property type="match status" value="1"/>
</dbReference>